<comment type="caution">
    <text evidence="1">The sequence shown here is derived from an EMBL/GenBank/DDBJ whole genome shotgun (WGS) entry which is preliminary data.</text>
</comment>
<dbReference type="Proteomes" id="UP000265520">
    <property type="component" value="Unassembled WGS sequence"/>
</dbReference>
<evidence type="ECO:0000313" key="2">
    <source>
        <dbReference type="Proteomes" id="UP000265520"/>
    </source>
</evidence>
<sequence>HSKLRCKECHDGFSKVMGGGDEDDVINIKQDVSQVRAMSVDEE</sequence>
<dbReference type="AlphaFoldDB" id="A0A392VSL3"/>
<protein>
    <submittedName>
        <fullName evidence="1">Uncharacterized protein</fullName>
    </submittedName>
</protein>
<dbReference type="EMBL" id="LXQA011244421">
    <property type="protein sequence ID" value="MCI90429.1"/>
    <property type="molecule type" value="Genomic_DNA"/>
</dbReference>
<keyword evidence="2" id="KW-1185">Reference proteome</keyword>
<evidence type="ECO:0000313" key="1">
    <source>
        <dbReference type="EMBL" id="MCI90429.1"/>
    </source>
</evidence>
<name>A0A392VSL3_9FABA</name>
<proteinExistence type="predicted"/>
<accession>A0A392VSL3</accession>
<organism evidence="1 2">
    <name type="scientific">Trifolium medium</name>
    <dbReference type="NCBI Taxonomy" id="97028"/>
    <lineage>
        <taxon>Eukaryota</taxon>
        <taxon>Viridiplantae</taxon>
        <taxon>Streptophyta</taxon>
        <taxon>Embryophyta</taxon>
        <taxon>Tracheophyta</taxon>
        <taxon>Spermatophyta</taxon>
        <taxon>Magnoliopsida</taxon>
        <taxon>eudicotyledons</taxon>
        <taxon>Gunneridae</taxon>
        <taxon>Pentapetalae</taxon>
        <taxon>rosids</taxon>
        <taxon>fabids</taxon>
        <taxon>Fabales</taxon>
        <taxon>Fabaceae</taxon>
        <taxon>Papilionoideae</taxon>
        <taxon>50 kb inversion clade</taxon>
        <taxon>NPAAA clade</taxon>
        <taxon>Hologalegina</taxon>
        <taxon>IRL clade</taxon>
        <taxon>Trifolieae</taxon>
        <taxon>Trifolium</taxon>
    </lineage>
</organism>
<feature type="non-terminal residue" evidence="1">
    <location>
        <position position="1"/>
    </location>
</feature>
<reference evidence="1 2" key="1">
    <citation type="journal article" date="2018" name="Front. Plant Sci.">
        <title>Red Clover (Trifolium pratense) and Zigzag Clover (T. medium) - A Picture of Genomic Similarities and Differences.</title>
        <authorList>
            <person name="Dluhosova J."/>
            <person name="Istvanek J."/>
            <person name="Nedelnik J."/>
            <person name="Repkova J."/>
        </authorList>
    </citation>
    <scope>NUCLEOTIDE SEQUENCE [LARGE SCALE GENOMIC DNA]</scope>
    <source>
        <strain evidence="2">cv. 10/8</strain>
        <tissue evidence="1">Leaf</tissue>
    </source>
</reference>